<feature type="signal peptide" evidence="1">
    <location>
        <begin position="1"/>
        <end position="36"/>
    </location>
</feature>
<proteinExistence type="predicted"/>
<sequence length="155" mass="15611">MTAPAQCAASRRPAFLLALVGLLALLVLGSPRPSLAADAPPTLAAAVPSPSWGAIASMASPTSSAYGFSFNQRTRDAAERAALAQCEKTTGRAGSCAVRAYFNRACGALAAGNYGEWGTGLAATADAAGKAAASQCDSHLPTQPCKTLVQVCSPR</sequence>
<name>A0ABT9SDR3_9BURK</name>
<evidence type="ECO:0000313" key="4">
    <source>
        <dbReference type="Proteomes" id="UP001226867"/>
    </source>
</evidence>
<feature type="domain" description="DUF4189" evidence="2">
    <location>
        <begin position="52"/>
        <end position="152"/>
    </location>
</feature>
<dbReference type="Proteomes" id="UP001226867">
    <property type="component" value="Unassembled WGS sequence"/>
</dbReference>
<comment type="caution">
    <text evidence="3">The sequence shown here is derived from an EMBL/GenBank/DDBJ whole genome shotgun (WGS) entry which is preliminary data.</text>
</comment>
<keyword evidence="4" id="KW-1185">Reference proteome</keyword>
<dbReference type="InterPro" id="IPR025240">
    <property type="entry name" value="DUF4189"/>
</dbReference>
<organism evidence="3 4">
    <name type="scientific">Variovorax ginsengisoli</name>
    <dbReference type="NCBI Taxonomy" id="363844"/>
    <lineage>
        <taxon>Bacteria</taxon>
        <taxon>Pseudomonadati</taxon>
        <taxon>Pseudomonadota</taxon>
        <taxon>Betaproteobacteria</taxon>
        <taxon>Burkholderiales</taxon>
        <taxon>Comamonadaceae</taxon>
        <taxon>Variovorax</taxon>
    </lineage>
</organism>
<protein>
    <submittedName>
        <fullName evidence="3">Type IV secretory pathway VirB6-like protein</fullName>
    </submittedName>
</protein>
<evidence type="ECO:0000256" key="1">
    <source>
        <dbReference type="SAM" id="SignalP"/>
    </source>
</evidence>
<gene>
    <name evidence="3" type="ORF">J2W36_004778</name>
</gene>
<evidence type="ECO:0000259" key="2">
    <source>
        <dbReference type="Pfam" id="PF13827"/>
    </source>
</evidence>
<evidence type="ECO:0000313" key="3">
    <source>
        <dbReference type="EMBL" id="MDP9902501.1"/>
    </source>
</evidence>
<dbReference type="RefSeq" id="WP_307692238.1">
    <property type="nucleotide sequence ID" value="NZ_JAUSRO010000019.1"/>
</dbReference>
<accession>A0ABT9SDR3</accession>
<keyword evidence="1" id="KW-0732">Signal</keyword>
<feature type="chain" id="PRO_5046038393" evidence="1">
    <location>
        <begin position="37"/>
        <end position="155"/>
    </location>
</feature>
<dbReference type="Pfam" id="PF13827">
    <property type="entry name" value="DUF4189"/>
    <property type="match status" value="1"/>
</dbReference>
<reference evidence="3 4" key="1">
    <citation type="submission" date="2023-07" db="EMBL/GenBank/DDBJ databases">
        <title>Sorghum-associated microbial communities from plants grown in Nebraska, USA.</title>
        <authorList>
            <person name="Schachtman D."/>
        </authorList>
    </citation>
    <scope>NUCLEOTIDE SEQUENCE [LARGE SCALE GENOMIC DNA]</scope>
    <source>
        <strain evidence="3 4">DS1607</strain>
    </source>
</reference>
<dbReference type="EMBL" id="JAUSRO010000019">
    <property type="protein sequence ID" value="MDP9902501.1"/>
    <property type="molecule type" value="Genomic_DNA"/>
</dbReference>